<reference evidence="10 11" key="1">
    <citation type="submission" date="2016-08" db="EMBL/GenBank/DDBJ databases">
        <title>Complete Genome Sequence Of The Indigo Reducing Clostridium isatidis DSM15098.</title>
        <authorList>
            <person name="Little G.T."/>
            <person name="Minton N.P."/>
        </authorList>
    </citation>
    <scope>NUCLEOTIDE SEQUENCE [LARGE SCALE GENOMIC DNA]</scope>
    <source>
        <strain evidence="10 11">DSM 15098</strain>
    </source>
</reference>
<accession>A0A343JFJ8</accession>
<comment type="pathway">
    <text evidence="7">Glycan biosynthesis; glycogen biosynthesis.</text>
</comment>
<evidence type="ECO:0000313" key="10">
    <source>
        <dbReference type="EMBL" id="ASW44306.1"/>
    </source>
</evidence>
<keyword evidence="4 7" id="KW-0328">Glycosyltransferase</keyword>
<dbReference type="Proteomes" id="UP000264883">
    <property type="component" value="Chromosome"/>
</dbReference>
<dbReference type="NCBIfam" id="TIGR02095">
    <property type="entry name" value="glgA"/>
    <property type="match status" value="1"/>
</dbReference>
<dbReference type="Pfam" id="PF00534">
    <property type="entry name" value="Glycos_transf_1"/>
    <property type="match status" value="1"/>
</dbReference>
<dbReference type="KEGG" id="cia:BEN51_12925"/>
<evidence type="ECO:0000256" key="3">
    <source>
        <dbReference type="ARBA" id="ARBA00010281"/>
    </source>
</evidence>
<dbReference type="EC" id="2.4.1.21" evidence="7"/>
<dbReference type="InterPro" id="IPR011835">
    <property type="entry name" value="GS/SS"/>
</dbReference>
<dbReference type="NCBIfam" id="NF001898">
    <property type="entry name" value="PRK00654.1-1"/>
    <property type="match status" value="1"/>
</dbReference>
<dbReference type="SUPFAM" id="SSF53756">
    <property type="entry name" value="UDP-Glycosyltransferase/glycogen phosphorylase"/>
    <property type="match status" value="1"/>
</dbReference>
<keyword evidence="6 7" id="KW-0320">Glycogen biosynthesis</keyword>
<evidence type="ECO:0000313" key="11">
    <source>
        <dbReference type="Proteomes" id="UP000264883"/>
    </source>
</evidence>
<dbReference type="NCBIfam" id="NF001899">
    <property type="entry name" value="PRK00654.1-2"/>
    <property type="match status" value="1"/>
</dbReference>
<comment type="similarity">
    <text evidence="3 7">Belongs to the glycosyltransferase 1 family. Bacterial/plant glycogen synthase subfamily.</text>
</comment>
<gene>
    <name evidence="7" type="primary">glgA</name>
    <name evidence="10" type="ORF">BEN51_12925</name>
</gene>
<dbReference type="PANTHER" id="PTHR45825">
    <property type="entry name" value="GRANULE-BOUND STARCH SYNTHASE 1, CHLOROPLASTIC/AMYLOPLASTIC"/>
    <property type="match status" value="1"/>
</dbReference>
<evidence type="ECO:0000256" key="7">
    <source>
        <dbReference type="HAMAP-Rule" id="MF_00484"/>
    </source>
</evidence>
<keyword evidence="11" id="KW-1185">Reference proteome</keyword>
<dbReference type="Pfam" id="PF08323">
    <property type="entry name" value="Glyco_transf_5"/>
    <property type="match status" value="1"/>
</dbReference>
<dbReference type="Gene3D" id="3.40.50.2000">
    <property type="entry name" value="Glycogen Phosphorylase B"/>
    <property type="match status" value="2"/>
</dbReference>
<dbReference type="InterPro" id="IPR013534">
    <property type="entry name" value="Starch_synth_cat_dom"/>
</dbReference>
<comment type="catalytic activity">
    <reaction evidence="1 7">
        <text>[(1-&gt;4)-alpha-D-glucosyl](n) + ADP-alpha-D-glucose = [(1-&gt;4)-alpha-D-glucosyl](n+1) + ADP + H(+)</text>
        <dbReference type="Rhea" id="RHEA:18189"/>
        <dbReference type="Rhea" id="RHEA-COMP:9584"/>
        <dbReference type="Rhea" id="RHEA-COMP:9587"/>
        <dbReference type="ChEBI" id="CHEBI:15378"/>
        <dbReference type="ChEBI" id="CHEBI:15444"/>
        <dbReference type="ChEBI" id="CHEBI:57498"/>
        <dbReference type="ChEBI" id="CHEBI:456216"/>
        <dbReference type="EC" id="2.4.1.21"/>
    </reaction>
</comment>
<name>A0A343JFJ8_9CLOT</name>
<feature type="domain" description="Glycosyl transferase family 1" evidence="8">
    <location>
        <begin position="289"/>
        <end position="430"/>
    </location>
</feature>
<feature type="domain" description="Starch synthase catalytic" evidence="9">
    <location>
        <begin position="2"/>
        <end position="236"/>
    </location>
</feature>
<organism evidence="10 11">
    <name type="scientific">Clostridium isatidis</name>
    <dbReference type="NCBI Taxonomy" id="182773"/>
    <lineage>
        <taxon>Bacteria</taxon>
        <taxon>Bacillati</taxon>
        <taxon>Bacillota</taxon>
        <taxon>Clostridia</taxon>
        <taxon>Eubacteriales</taxon>
        <taxon>Clostridiaceae</taxon>
        <taxon>Clostridium</taxon>
    </lineage>
</organism>
<dbReference type="EMBL" id="CP016786">
    <property type="protein sequence ID" value="ASW44306.1"/>
    <property type="molecule type" value="Genomic_DNA"/>
</dbReference>
<evidence type="ECO:0000256" key="6">
    <source>
        <dbReference type="ARBA" id="ARBA00023056"/>
    </source>
</evidence>
<protein>
    <recommendedName>
        <fullName evidence="7">Glycogen synthase</fullName>
        <ecNumber evidence="7">2.4.1.21</ecNumber>
    </recommendedName>
    <alternativeName>
        <fullName evidence="7">Starch [bacterial glycogen] synthase</fullName>
    </alternativeName>
</protein>
<evidence type="ECO:0000256" key="5">
    <source>
        <dbReference type="ARBA" id="ARBA00022679"/>
    </source>
</evidence>
<keyword evidence="5 7" id="KW-0808">Transferase</keyword>
<dbReference type="InterPro" id="IPR001296">
    <property type="entry name" value="Glyco_trans_1"/>
</dbReference>
<evidence type="ECO:0000256" key="4">
    <source>
        <dbReference type="ARBA" id="ARBA00022676"/>
    </source>
</evidence>
<dbReference type="AlphaFoldDB" id="A0A343JFJ8"/>
<evidence type="ECO:0000259" key="8">
    <source>
        <dbReference type="Pfam" id="PF00534"/>
    </source>
</evidence>
<dbReference type="OrthoDB" id="9808590at2"/>
<dbReference type="HAMAP" id="MF_00484">
    <property type="entry name" value="Glycogen_synth"/>
    <property type="match status" value="1"/>
</dbReference>
<dbReference type="UniPathway" id="UPA00164"/>
<evidence type="ECO:0000256" key="1">
    <source>
        <dbReference type="ARBA" id="ARBA00001478"/>
    </source>
</evidence>
<evidence type="ECO:0000256" key="2">
    <source>
        <dbReference type="ARBA" id="ARBA00002764"/>
    </source>
</evidence>
<dbReference type="CDD" id="cd03791">
    <property type="entry name" value="GT5_Glycogen_synthase_DULL1-like"/>
    <property type="match status" value="1"/>
</dbReference>
<proteinExistence type="inferred from homology"/>
<dbReference type="GO" id="GO:0009011">
    <property type="term" value="F:alpha-1,4-glucan glucosyltransferase (ADP-glucose donor) activity"/>
    <property type="evidence" value="ECO:0007669"/>
    <property type="project" value="UniProtKB-UniRule"/>
</dbReference>
<feature type="binding site" evidence="7">
    <location>
        <position position="15"/>
    </location>
    <ligand>
        <name>ADP-alpha-D-glucose</name>
        <dbReference type="ChEBI" id="CHEBI:57498"/>
    </ligand>
</feature>
<comment type="function">
    <text evidence="2 7">Synthesizes alpha-1,4-glucan chains using ADP-glucose.</text>
</comment>
<dbReference type="PANTHER" id="PTHR45825:SF11">
    <property type="entry name" value="ALPHA AMYLASE DOMAIN-CONTAINING PROTEIN"/>
    <property type="match status" value="1"/>
</dbReference>
<evidence type="ECO:0000259" key="9">
    <source>
        <dbReference type="Pfam" id="PF08323"/>
    </source>
</evidence>
<dbReference type="RefSeq" id="WP_119866430.1">
    <property type="nucleotide sequence ID" value="NZ_CP016786.1"/>
</dbReference>
<sequence length="492" mass="57001">MKVLIAASEAHPLIKTGGLGDVIGALPKALKKLGVDVRVIMPKYKDIRKDIVENLKYLKNFNVKVGWRNQYCGILEYDYEGVKFYLLDNEYYFKRDGLYGYYDDGEKFAFFDRAVLEFIKNIDWVPDIIHCNDWQTGMIPVLHKLEYMKEEKFKNIKTVFSIHNLFFKGMFSKEVLPELFGYDYETFNNGSLEHYGAVSFLKGAINYSDKVTTVSKTYSEEIKTEEYGEKLDGLLRYRGDSLEGIVNGIDYDEYNPLEDKYIYENYSVDTLYKKIINKKCLQEELGLKVNEEIPMIGMVSRLTHQKGCDLILNILEELLREDVQIVVLGTGDCLYEASFRDFERRHGDKLSVNIRFSNELAHKIYAASDLFLMPSLFEPCGLGQLIALRYGALPIVRETGGLKDTVIPYNKYTGVGNGFGFRNYRADELLMITKYALEVYRDKKAFERLRVQAMNSDNSWEKSAKEYLRLYSNLTGEINFKDIVEELDKSFV</sequence>
<dbReference type="GO" id="GO:0005978">
    <property type="term" value="P:glycogen biosynthetic process"/>
    <property type="evidence" value="ECO:0007669"/>
    <property type="project" value="UniProtKB-UniRule"/>
</dbReference>
<dbReference type="GO" id="GO:0004373">
    <property type="term" value="F:alpha-1,4-glucan glucosyltransferase (UDP-glucose donor) activity"/>
    <property type="evidence" value="ECO:0007669"/>
    <property type="project" value="InterPro"/>
</dbReference>